<evidence type="ECO:0000256" key="3">
    <source>
        <dbReference type="RuleBase" id="RU362132"/>
    </source>
</evidence>
<dbReference type="CDD" id="cd00568">
    <property type="entry name" value="TPP_enzymes"/>
    <property type="match status" value="1"/>
</dbReference>
<dbReference type="PANTHER" id="PTHR18968:SF13">
    <property type="entry name" value="ACETOLACTATE SYNTHASE CATALYTIC SUBUNIT, MITOCHONDRIAL"/>
    <property type="match status" value="1"/>
</dbReference>
<dbReference type="InterPro" id="IPR029061">
    <property type="entry name" value="THDP-binding"/>
</dbReference>
<dbReference type="InterPro" id="IPR029035">
    <property type="entry name" value="DHS-like_NAD/FAD-binding_dom"/>
</dbReference>
<dbReference type="GO" id="GO:0050660">
    <property type="term" value="F:flavin adenine dinucleotide binding"/>
    <property type="evidence" value="ECO:0007669"/>
    <property type="project" value="TreeGrafter"/>
</dbReference>
<keyword evidence="2 3" id="KW-0786">Thiamine pyrophosphate</keyword>
<gene>
    <name evidence="7" type="ORF">CDV49_17830</name>
</gene>
<dbReference type="RefSeq" id="WP_088216742.1">
    <property type="nucleotide sequence ID" value="NZ_NIPW01000042.1"/>
</dbReference>
<protein>
    <recommendedName>
        <fullName evidence="9">Thiamine pyrophosphate-binding protein</fullName>
    </recommendedName>
</protein>
<evidence type="ECO:0008006" key="9">
    <source>
        <dbReference type="Google" id="ProtNLM"/>
    </source>
</evidence>
<comment type="caution">
    <text evidence="7">The sequence shown here is derived from an EMBL/GenBank/DDBJ whole genome shotgun (WGS) entry which is preliminary data.</text>
</comment>
<proteinExistence type="inferred from homology"/>
<dbReference type="Gene3D" id="3.40.50.970">
    <property type="match status" value="2"/>
</dbReference>
<dbReference type="GO" id="GO:0009097">
    <property type="term" value="P:isoleucine biosynthetic process"/>
    <property type="evidence" value="ECO:0007669"/>
    <property type="project" value="TreeGrafter"/>
</dbReference>
<dbReference type="Pfam" id="PF02775">
    <property type="entry name" value="TPP_enzyme_C"/>
    <property type="match status" value="1"/>
</dbReference>
<evidence type="ECO:0000313" key="7">
    <source>
        <dbReference type="EMBL" id="OWJ75138.1"/>
    </source>
</evidence>
<comment type="similarity">
    <text evidence="1 3">Belongs to the TPP enzyme family.</text>
</comment>
<dbReference type="SUPFAM" id="SSF52518">
    <property type="entry name" value="Thiamin diphosphate-binding fold (THDP-binding)"/>
    <property type="match status" value="2"/>
</dbReference>
<dbReference type="Proteomes" id="UP000196878">
    <property type="component" value="Unassembled WGS sequence"/>
</dbReference>
<accession>A0A212A708</accession>
<dbReference type="GO" id="GO:0030976">
    <property type="term" value="F:thiamine pyrophosphate binding"/>
    <property type="evidence" value="ECO:0007669"/>
    <property type="project" value="InterPro"/>
</dbReference>
<evidence type="ECO:0000256" key="1">
    <source>
        <dbReference type="ARBA" id="ARBA00007812"/>
    </source>
</evidence>
<dbReference type="InterPro" id="IPR012001">
    <property type="entry name" value="Thiamin_PyroP_enz_TPP-bd_dom"/>
</dbReference>
<reference evidence="7 8" key="1">
    <citation type="submission" date="2016-12" db="EMBL/GenBank/DDBJ databases">
        <title>Comparison of Traditional DNA-DNA Hybridization with In Silico Genomic Analysis.</title>
        <authorList>
            <person name="Nicholson A.C."/>
            <person name="Humrighouse B.W."/>
            <person name="Graziano J."/>
            <person name="Lasker B."/>
            <person name="Whitney A.M."/>
            <person name="Mcquiston J.R."/>
        </authorList>
    </citation>
    <scope>NUCLEOTIDE SEQUENCE [LARGE SCALE GENOMIC DNA]</scope>
    <source>
        <strain evidence="7 8">H2240</strain>
    </source>
</reference>
<dbReference type="PANTHER" id="PTHR18968">
    <property type="entry name" value="THIAMINE PYROPHOSPHATE ENZYMES"/>
    <property type="match status" value="1"/>
</dbReference>
<dbReference type="NCBIfam" id="NF005470">
    <property type="entry name" value="PRK07064.1"/>
    <property type="match status" value="1"/>
</dbReference>
<dbReference type="GO" id="GO:0000287">
    <property type="term" value="F:magnesium ion binding"/>
    <property type="evidence" value="ECO:0007669"/>
    <property type="project" value="InterPro"/>
</dbReference>
<keyword evidence="8" id="KW-1185">Reference proteome</keyword>
<dbReference type="CDD" id="cd07035">
    <property type="entry name" value="TPP_PYR_POX_like"/>
    <property type="match status" value="1"/>
</dbReference>
<dbReference type="InterPro" id="IPR045229">
    <property type="entry name" value="TPP_enz"/>
</dbReference>
<feature type="domain" description="Thiamine pyrophosphate enzyme central" evidence="4">
    <location>
        <begin position="202"/>
        <end position="329"/>
    </location>
</feature>
<dbReference type="AlphaFoldDB" id="A0A212A708"/>
<dbReference type="GO" id="GO:0003984">
    <property type="term" value="F:acetolactate synthase activity"/>
    <property type="evidence" value="ECO:0007669"/>
    <property type="project" value="TreeGrafter"/>
</dbReference>
<organism evidence="7 8">
    <name type="scientific">Haematobacter genomosp. 1</name>
    <dbReference type="NCBI Taxonomy" id="366618"/>
    <lineage>
        <taxon>Bacteria</taxon>
        <taxon>Pseudomonadati</taxon>
        <taxon>Pseudomonadota</taxon>
        <taxon>Alphaproteobacteria</taxon>
        <taxon>Rhodobacterales</taxon>
        <taxon>Paracoccaceae</taxon>
        <taxon>Haematobacter</taxon>
    </lineage>
</organism>
<dbReference type="OrthoDB" id="4494979at2"/>
<evidence type="ECO:0000259" key="5">
    <source>
        <dbReference type="Pfam" id="PF02775"/>
    </source>
</evidence>
<dbReference type="Gene3D" id="3.40.50.1220">
    <property type="entry name" value="TPP-binding domain"/>
    <property type="match status" value="1"/>
</dbReference>
<dbReference type="EMBL" id="NIPW01000042">
    <property type="protein sequence ID" value="OWJ75138.1"/>
    <property type="molecule type" value="Genomic_DNA"/>
</dbReference>
<evidence type="ECO:0000313" key="8">
    <source>
        <dbReference type="Proteomes" id="UP000196878"/>
    </source>
</evidence>
<evidence type="ECO:0000259" key="6">
    <source>
        <dbReference type="Pfam" id="PF02776"/>
    </source>
</evidence>
<feature type="domain" description="Thiamine pyrophosphate enzyme TPP-binding" evidence="5">
    <location>
        <begin position="394"/>
        <end position="533"/>
    </location>
</feature>
<sequence>MNMDTRIKAETVGDLIADYLAETGVSTIFGVISIHNMPILDAVARQGRIRFVPARGEAGAMNMADAFARVSGELGVCLTSTGTAAGNAAGAQAEALTAGARLLHLTTQVDSEFADRDRAAIHDVPRQPRMLEGVSKTVFRISDPQNAIGILSAACSAALSAPSGPVSLEIPVDVQRCEVVGSARPYAPLVVRPHAREEAILELAERVKSARRPLLWLGGGAREATAAASELVRRGFGAVTSTNGRAIVPEDNPASLGAFNMTPEAVDLYGSADLMIVVGSRLRGNETRNNKMPLPAQLVQIDADASQGGRNYAVEQFIHGDAADTLERLLALLPDDLETDKGLKLDIARARAQGESRMRDVLGPYRVVADVLNERVAAGGHAWVRDVTISNSTFGNRYVQIAEPRLGVHALGGGIGQGVAMGIGAALANGGPKAITLIGDGGTMLGLAEMITAVEEKVPLVYLLMNDQAYGVIRNIQDAQYNSRHHYSALATPDFGTFCASIGMPHRKVSDLEEFAGIFDAAVAAAGPHLIEIDMCAIGPFAESFAGPPAGAAGKGE</sequence>
<dbReference type="InterPro" id="IPR011766">
    <property type="entry name" value="TPP_enzyme_TPP-bd"/>
</dbReference>
<evidence type="ECO:0000256" key="2">
    <source>
        <dbReference type="ARBA" id="ARBA00023052"/>
    </source>
</evidence>
<dbReference type="Pfam" id="PF00205">
    <property type="entry name" value="TPP_enzyme_M"/>
    <property type="match status" value="1"/>
</dbReference>
<feature type="domain" description="Thiamine pyrophosphate enzyme N-terminal TPP-binding" evidence="6">
    <location>
        <begin position="11"/>
        <end position="118"/>
    </location>
</feature>
<dbReference type="GO" id="GO:0009099">
    <property type="term" value="P:L-valine biosynthetic process"/>
    <property type="evidence" value="ECO:0007669"/>
    <property type="project" value="TreeGrafter"/>
</dbReference>
<name>A0A212A708_9RHOB</name>
<dbReference type="InterPro" id="IPR012000">
    <property type="entry name" value="Thiamin_PyroP_enz_cen_dom"/>
</dbReference>
<evidence type="ECO:0000259" key="4">
    <source>
        <dbReference type="Pfam" id="PF00205"/>
    </source>
</evidence>
<dbReference type="GO" id="GO:0005948">
    <property type="term" value="C:acetolactate synthase complex"/>
    <property type="evidence" value="ECO:0007669"/>
    <property type="project" value="TreeGrafter"/>
</dbReference>
<dbReference type="SUPFAM" id="SSF52467">
    <property type="entry name" value="DHS-like NAD/FAD-binding domain"/>
    <property type="match status" value="1"/>
</dbReference>
<dbReference type="Pfam" id="PF02776">
    <property type="entry name" value="TPP_enzyme_N"/>
    <property type="match status" value="1"/>
</dbReference>